<dbReference type="AlphaFoldDB" id="A0A4Y2FD34"/>
<feature type="transmembrane region" description="Helical" evidence="12">
    <location>
        <begin position="403"/>
        <end position="421"/>
    </location>
</feature>
<name>A0A4Y2FD34_ARAVE</name>
<dbReference type="GO" id="GO:0016020">
    <property type="term" value="C:membrane"/>
    <property type="evidence" value="ECO:0007669"/>
    <property type="project" value="UniProtKB-SubCell"/>
</dbReference>
<evidence type="ECO:0000256" key="6">
    <source>
        <dbReference type="ARBA" id="ARBA00022927"/>
    </source>
</evidence>
<dbReference type="Proteomes" id="UP000499080">
    <property type="component" value="Unassembled WGS sequence"/>
</dbReference>
<keyword evidence="14" id="KW-1185">Reference proteome</keyword>
<dbReference type="PROSITE" id="PS01022">
    <property type="entry name" value="PTR2_1"/>
    <property type="match status" value="1"/>
</dbReference>
<keyword evidence="3 10" id="KW-0813">Transport</keyword>
<dbReference type="GO" id="GO:0006857">
    <property type="term" value="P:oligopeptide transport"/>
    <property type="evidence" value="ECO:0007669"/>
    <property type="project" value="InterPro"/>
</dbReference>
<feature type="compositionally biased region" description="Basic and acidic residues" evidence="11">
    <location>
        <begin position="64"/>
        <end position="95"/>
    </location>
</feature>
<evidence type="ECO:0000256" key="11">
    <source>
        <dbReference type="SAM" id="MobiDB-lite"/>
    </source>
</evidence>
<keyword evidence="4 10" id="KW-0812">Transmembrane</keyword>
<accession>A0A4Y2FD34</accession>
<feature type="transmembrane region" description="Helical" evidence="12">
    <location>
        <begin position="351"/>
        <end position="369"/>
    </location>
</feature>
<feature type="transmembrane region" description="Helical" evidence="12">
    <location>
        <begin position="709"/>
        <end position="729"/>
    </location>
</feature>
<gene>
    <name evidence="13" type="primary">Slc15a2_0</name>
    <name evidence="13" type="ORF">AVEN_263140_1</name>
</gene>
<evidence type="ECO:0000256" key="2">
    <source>
        <dbReference type="ARBA" id="ARBA00005982"/>
    </source>
</evidence>
<dbReference type="GO" id="GO:0022857">
    <property type="term" value="F:transmembrane transporter activity"/>
    <property type="evidence" value="ECO:0007669"/>
    <property type="project" value="InterPro"/>
</dbReference>
<dbReference type="CDD" id="cd17347">
    <property type="entry name" value="MFS_SLC15A1_2_like"/>
    <property type="match status" value="1"/>
</dbReference>
<proteinExistence type="inferred from homology"/>
<evidence type="ECO:0000256" key="8">
    <source>
        <dbReference type="ARBA" id="ARBA00023136"/>
    </source>
</evidence>
<feature type="transmembrane region" description="Helical" evidence="12">
    <location>
        <begin position="237"/>
        <end position="260"/>
    </location>
</feature>
<dbReference type="GO" id="GO:0015031">
    <property type="term" value="P:protein transport"/>
    <property type="evidence" value="ECO:0007669"/>
    <property type="project" value="UniProtKB-KW"/>
</dbReference>
<dbReference type="SUPFAM" id="SSF103473">
    <property type="entry name" value="MFS general substrate transporter"/>
    <property type="match status" value="1"/>
</dbReference>
<keyword evidence="5" id="KW-0571">Peptide transport</keyword>
<feature type="transmembrane region" description="Helical" evidence="12">
    <location>
        <begin position="202"/>
        <end position="222"/>
    </location>
</feature>
<dbReference type="EMBL" id="BGPR01000841">
    <property type="protein sequence ID" value="GBM37464.1"/>
    <property type="molecule type" value="Genomic_DNA"/>
</dbReference>
<sequence length="771" mass="86758">MTEKEVDASKQADDAKPKTDEDKTDKEPAKQNEDVEGKEKESEAEKTDKEPAKENEDAEDKEQESEAEKTVKEPAKHNEDVEGKEKETEPEKTGEAQKTPKGIYFLLGNEFCERFSFYGMRTILTLYLVRQLDYSEDVASKIYHSFQVLCYFTPLFGAILADSWLGKFRTIFYVSILYAIGNLTIAAGAIPNKLHTMKVISIIGLIIIGFGTGGIKPCVSAFGGDQFTSGQEEKRKYFFSLFYFSINLGSFLSTALTPALRGDIKCFGQDTCFSLAFFVPAVLFVIALILLIIGKPLYIIKPAEGSVFVSVFKCIGHALFRKATVKDEKKEHWLEYADDKYDKDLIYDIKCLLNVLFIFIPLPLFWALFEQQGSKWVLQAAKMDGKVFGTFIKPDHMQLDNPLLILVLIPVFDNIIYPLASKCNISLTPLRRMTIGGLLSAFSFVIAAIIQMKIETELPAIPPKGYSDLMIINNSPCHLDIVTNFNISLKQFESVMAKGNVVQKSVKWRFTPTGCSANATVIQEVNATSLYETMMVTLENNDLRFDVSNDSRIKEKDGNPRVRLLFSIDYEFAEGVNASFLFQGGSYFYIIPDNMTRPGRIGMTEYCSVKPSRYKLHLPSNGTKSHEETAFGEIDLKPGGSYIVYIYQNRSGNQKELRHAITVIPNSLHILWQIPQAIFITAGEVMFSITGLEFSYSQAPSYLKSIVQAAWLLTNALGNLLVVLLVHFIEFEKQSYSFLMFAALMALSMGVFGIMAHYYKYVKKKDNSDSS</sequence>
<comment type="subcellular location">
    <subcellularLocation>
        <location evidence="1 10">Membrane</location>
        <topology evidence="1 10">Multi-pass membrane protein</topology>
    </subcellularLocation>
</comment>
<feature type="transmembrane region" description="Helical" evidence="12">
    <location>
        <begin position="735"/>
        <end position="759"/>
    </location>
</feature>
<dbReference type="PANTHER" id="PTHR11654">
    <property type="entry name" value="OLIGOPEPTIDE TRANSPORTER-RELATED"/>
    <property type="match status" value="1"/>
</dbReference>
<comment type="caution">
    <text evidence="13">The sequence shown here is derived from an EMBL/GenBank/DDBJ whole genome shotgun (WGS) entry which is preliminary data.</text>
</comment>
<evidence type="ECO:0000256" key="3">
    <source>
        <dbReference type="ARBA" id="ARBA00022448"/>
    </source>
</evidence>
<comment type="similarity">
    <text evidence="2 10">Belongs to the major facilitator superfamily. Proton-dependent oligopeptide transporter (POT/PTR) (TC 2.A.17) family.</text>
</comment>
<dbReference type="OrthoDB" id="8904098at2759"/>
<protein>
    <recommendedName>
        <fullName evidence="9">Oligopeptide transporter 1</fullName>
    </recommendedName>
</protein>
<evidence type="ECO:0000313" key="14">
    <source>
        <dbReference type="Proteomes" id="UP000499080"/>
    </source>
</evidence>
<evidence type="ECO:0000256" key="10">
    <source>
        <dbReference type="RuleBase" id="RU003755"/>
    </source>
</evidence>
<keyword evidence="6" id="KW-0653">Protein transport</keyword>
<evidence type="ECO:0000256" key="1">
    <source>
        <dbReference type="ARBA" id="ARBA00004141"/>
    </source>
</evidence>
<dbReference type="Pfam" id="PF00854">
    <property type="entry name" value="PTR2"/>
    <property type="match status" value="2"/>
</dbReference>
<feature type="region of interest" description="Disordered" evidence="11">
    <location>
        <begin position="1"/>
        <end position="96"/>
    </location>
</feature>
<dbReference type="InterPro" id="IPR018456">
    <property type="entry name" value="PTR2_symporter_CS"/>
</dbReference>
<keyword evidence="7 12" id="KW-1133">Transmembrane helix</keyword>
<evidence type="ECO:0000313" key="13">
    <source>
        <dbReference type="EMBL" id="GBM37464.1"/>
    </source>
</evidence>
<evidence type="ECO:0000256" key="9">
    <source>
        <dbReference type="ARBA" id="ARBA00078114"/>
    </source>
</evidence>
<reference evidence="13 14" key="1">
    <citation type="journal article" date="2019" name="Sci. Rep.">
        <title>Orb-weaving spider Araneus ventricosus genome elucidates the spidroin gene catalogue.</title>
        <authorList>
            <person name="Kono N."/>
            <person name="Nakamura H."/>
            <person name="Ohtoshi R."/>
            <person name="Moran D.A.P."/>
            <person name="Shinohara A."/>
            <person name="Yoshida Y."/>
            <person name="Fujiwara M."/>
            <person name="Mori M."/>
            <person name="Tomita M."/>
            <person name="Arakawa K."/>
        </authorList>
    </citation>
    <scope>NUCLEOTIDE SEQUENCE [LARGE SCALE GENOMIC DNA]</scope>
</reference>
<feature type="compositionally biased region" description="Basic and acidic residues" evidence="11">
    <location>
        <begin position="1"/>
        <end position="55"/>
    </location>
</feature>
<keyword evidence="8 12" id="KW-0472">Membrane</keyword>
<organism evidence="13 14">
    <name type="scientific">Araneus ventricosus</name>
    <name type="common">Orbweaver spider</name>
    <name type="synonym">Epeira ventricosa</name>
    <dbReference type="NCBI Taxonomy" id="182803"/>
    <lineage>
        <taxon>Eukaryota</taxon>
        <taxon>Metazoa</taxon>
        <taxon>Ecdysozoa</taxon>
        <taxon>Arthropoda</taxon>
        <taxon>Chelicerata</taxon>
        <taxon>Arachnida</taxon>
        <taxon>Araneae</taxon>
        <taxon>Araneomorphae</taxon>
        <taxon>Entelegynae</taxon>
        <taxon>Araneoidea</taxon>
        <taxon>Araneidae</taxon>
        <taxon>Araneus</taxon>
    </lineage>
</organism>
<dbReference type="InterPro" id="IPR036259">
    <property type="entry name" value="MFS_trans_sf"/>
</dbReference>
<evidence type="ECO:0000256" key="5">
    <source>
        <dbReference type="ARBA" id="ARBA00022856"/>
    </source>
</evidence>
<evidence type="ECO:0000256" key="7">
    <source>
        <dbReference type="ARBA" id="ARBA00022989"/>
    </source>
</evidence>
<feature type="transmembrane region" description="Helical" evidence="12">
    <location>
        <begin position="171"/>
        <end position="190"/>
    </location>
</feature>
<feature type="transmembrane region" description="Helical" evidence="12">
    <location>
        <begin position="272"/>
        <end position="293"/>
    </location>
</feature>
<dbReference type="PROSITE" id="PS01023">
    <property type="entry name" value="PTR2_2"/>
    <property type="match status" value="1"/>
</dbReference>
<evidence type="ECO:0000256" key="4">
    <source>
        <dbReference type="ARBA" id="ARBA00022692"/>
    </source>
</evidence>
<dbReference type="FunFam" id="1.20.1250.20:FF:000049">
    <property type="entry name" value="Solute carrier family 15 member 2"/>
    <property type="match status" value="1"/>
</dbReference>
<dbReference type="InterPro" id="IPR000109">
    <property type="entry name" value="POT_fam"/>
</dbReference>
<dbReference type="Gene3D" id="1.20.1250.20">
    <property type="entry name" value="MFS general substrate transporter like domains"/>
    <property type="match status" value="2"/>
</dbReference>
<feature type="transmembrane region" description="Helical" evidence="12">
    <location>
        <begin position="433"/>
        <end position="452"/>
    </location>
</feature>
<evidence type="ECO:0000256" key="12">
    <source>
        <dbReference type="SAM" id="Phobius"/>
    </source>
</evidence>